<keyword evidence="5 9" id="KW-0521">NADP</keyword>
<dbReference type="Gene3D" id="3.40.50.720">
    <property type="entry name" value="NAD(P)-binding Rossmann-like Domain"/>
    <property type="match status" value="1"/>
</dbReference>
<evidence type="ECO:0000256" key="7">
    <source>
        <dbReference type="ARBA" id="ARBA00032024"/>
    </source>
</evidence>
<dbReference type="UniPathway" id="UPA00028">
    <property type="reaction ID" value="UER00004"/>
</dbReference>
<dbReference type="InterPro" id="IPR008927">
    <property type="entry name" value="6-PGluconate_DH-like_C_sf"/>
</dbReference>
<proteinExistence type="inferred from homology"/>
<evidence type="ECO:0000256" key="6">
    <source>
        <dbReference type="ARBA" id="ARBA00023002"/>
    </source>
</evidence>
<keyword evidence="13" id="KW-1185">Reference proteome</keyword>
<dbReference type="InterPro" id="IPR003710">
    <property type="entry name" value="ApbA"/>
</dbReference>
<dbReference type="InterPro" id="IPR036291">
    <property type="entry name" value="NAD(P)-bd_dom_sf"/>
</dbReference>
<name>A0A3A8JDB6_9BACT</name>
<evidence type="ECO:0000313" key="12">
    <source>
        <dbReference type="EMBL" id="RKG89850.1"/>
    </source>
</evidence>
<dbReference type="InterPro" id="IPR013752">
    <property type="entry name" value="KPA_reductase"/>
</dbReference>
<dbReference type="EC" id="1.1.1.169" evidence="3 9"/>
<comment type="catalytic activity">
    <reaction evidence="8 9">
        <text>(R)-pantoate + NADP(+) = 2-dehydropantoate + NADPH + H(+)</text>
        <dbReference type="Rhea" id="RHEA:16233"/>
        <dbReference type="ChEBI" id="CHEBI:11561"/>
        <dbReference type="ChEBI" id="CHEBI:15378"/>
        <dbReference type="ChEBI" id="CHEBI:15980"/>
        <dbReference type="ChEBI" id="CHEBI:57783"/>
        <dbReference type="ChEBI" id="CHEBI:58349"/>
        <dbReference type="EC" id="1.1.1.169"/>
    </reaction>
</comment>
<keyword evidence="9" id="KW-0566">Pantothenate biosynthesis</keyword>
<comment type="function">
    <text evidence="9">Catalyzes the NADPH-dependent reduction of ketopantoate into pantoic acid.</text>
</comment>
<comment type="pathway">
    <text evidence="1 9">Cofactor biosynthesis; (R)-pantothenate biosynthesis; (R)-pantoate from 3-methyl-2-oxobutanoate: step 2/2.</text>
</comment>
<dbReference type="AlphaFoldDB" id="A0A3A8JDB6"/>
<dbReference type="OrthoDB" id="5333395at2"/>
<evidence type="ECO:0000256" key="8">
    <source>
        <dbReference type="ARBA" id="ARBA00048793"/>
    </source>
</evidence>
<feature type="domain" description="Ketopantoate reductase N-terminal" evidence="10">
    <location>
        <begin position="7"/>
        <end position="156"/>
    </location>
</feature>
<evidence type="ECO:0000256" key="9">
    <source>
        <dbReference type="RuleBase" id="RU362068"/>
    </source>
</evidence>
<dbReference type="InterPro" id="IPR050838">
    <property type="entry name" value="Ketopantoate_reductase"/>
</dbReference>
<dbReference type="NCBIfam" id="NF006083">
    <property type="entry name" value="PRK08229.1"/>
    <property type="match status" value="1"/>
</dbReference>
<accession>A0A3A8JDB6</accession>
<evidence type="ECO:0000256" key="5">
    <source>
        <dbReference type="ARBA" id="ARBA00022857"/>
    </source>
</evidence>
<dbReference type="SUPFAM" id="SSF51735">
    <property type="entry name" value="NAD(P)-binding Rossmann-fold domains"/>
    <property type="match status" value="1"/>
</dbReference>
<dbReference type="Pfam" id="PF08546">
    <property type="entry name" value="ApbA_C"/>
    <property type="match status" value="1"/>
</dbReference>
<evidence type="ECO:0000313" key="13">
    <source>
        <dbReference type="Proteomes" id="UP000268094"/>
    </source>
</evidence>
<dbReference type="RefSeq" id="WP_120540751.1">
    <property type="nucleotide sequence ID" value="NZ_RAVZ01000063.1"/>
</dbReference>
<dbReference type="NCBIfam" id="TIGR00745">
    <property type="entry name" value="apbA_panE"/>
    <property type="match status" value="1"/>
</dbReference>
<dbReference type="EMBL" id="RAVZ01000063">
    <property type="protein sequence ID" value="RKG89850.1"/>
    <property type="molecule type" value="Genomic_DNA"/>
</dbReference>
<dbReference type="SUPFAM" id="SSF48179">
    <property type="entry name" value="6-phosphogluconate dehydrogenase C-terminal domain-like"/>
    <property type="match status" value="1"/>
</dbReference>
<dbReference type="InterPro" id="IPR013332">
    <property type="entry name" value="KPR_N"/>
</dbReference>
<dbReference type="PANTHER" id="PTHR43765:SF2">
    <property type="entry name" value="2-DEHYDROPANTOATE 2-REDUCTASE"/>
    <property type="match status" value="1"/>
</dbReference>
<organism evidence="12 13">
    <name type="scientific">Corallococcus terminator</name>
    <dbReference type="NCBI Taxonomy" id="2316733"/>
    <lineage>
        <taxon>Bacteria</taxon>
        <taxon>Pseudomonadati</taxon>
        <taxon>Myxococcota</taxon>
        <taxon>Myxococcia</taxon>
        <taxon>Myxococcales</taxon>
        <taxon>Cystobacterineae</taxon>
        <taxon>Myxococcaceae</taxon>
        <taxon>Corallococcus</taxon>
    </lineage>
</organism>
<dbReference type="GO" id="GO:0015940">
    <property type="term" value="P:pantothenate biosynthetic process"/>
    <property type="evidence" value="ECO:0007669"/>
    <property type="project" value="UniProtKB-UniPathway"/>
</dbReference>
<comment type="caution">
    <text evidence="12">The sequence shown here is derived from an EMBL/GenBank/DDBJ whole genome shotgun (WGS) entry which is preliminary data.</text>
</comment>
<feature type="domain" description="Ketopantoate reductase C-terminal" evidence="11">
    <location>
        <begin position="180"/>
        <end position="318"/>
    </location>
</feature>
<reference evidence="13" key="1">
    <citation type="submission" date="2018-09" db="EMBL/GenBank/DDBJ databases">
        <authorList>
            <person name="Livingstone P.G."/>
            <person name="Whitworth D.E."/>
        </authorList>
    </citation>
    <scope>NUCLEOTIDE SEQUENCE [LARGE SCALE GENOMIC DNA]</scope>
    <source>
        <strain evidence="13">CA054A</strain>
    </source>
</reference>
<sequence length="344" mass="36655">MASSPEICVFGAGSIGCYVGGRLAANGAPVRFIGRERVVAEVRAHGLHLTDWRGADLKVPASQVRIDTGQEALGTADLVLVTVKSAATEEAGRTLASRLKAGASVISFQNGLHNAQVLRGLLPGRTVLTGMVPFNVAAQGQGAFHAGSEGTLEVEQHALLAPYLDAFARAGLPLKQHADIGAVQWAKLLLNLNNAINALANLPLKEELSQRAWRRCVALAQHEALAVLDVARVKPAKLTPLPPHWIPRLLGMPDAVFAVLAKKMLAIDPKARSSMWDDLHAGRKTEVDYLNGEVVRLAHQHRVAAPVNSRLVELVHEAEAGPRRAWTGEALLAELEQAGRSSGS</sequence>
<dbReference type="PANTHER" id="PTHR43765">
    <property type="entry name" value="2-DEHYDROPANTOATE 2-REDUCTASE-RELATED"/>
    <property type="match status" value="1"/>
</dbReference>
<dbReference type="Pfam" id="PF02558">
    <property type="entry name" value="ApbA"/>
    <property type="match status" value="1"/>
</dbReference>
<evidence type="ECO:0000256" key="3">
    <source>
        <dbReference type="ARBA" id="ARBA00013014"/>
    </source>
</evidence>
<gene>
    <name evidence="12" type="ORF">D7V88_11915</name>
</gene>
<evidence type="ECO:0000256" key="1">
    <source>
        <dbReference type="ARBA" id="ARBA00004994"/>
    </source>
</evidence>
<evidence type="ECO:0000256" key="4">
    <source>
        <dbReference type="ARBA" id="ARBA00019465"/>
    </source>
</evidence>
<dbReference type="GO" id="GO:0005737">
    <property type="term" value="C:cytoplasm"/>
    <property type="evidence" value="ECO:0007669"/>
    <property type="project" value="TreeGrafter"/>
</dbReference>
<protein>
    <recommendedName>
        <fullName evidence="4 9">2-dehydropantoate 2-reductase</fullName>
        <ecNumber evidence="3 9">1.1.1.169</ecNumber>
    </recommendedName>
    <alternativeName>
        <fullName evidence="7 9">Ketopantoate reductase</fullName>
    </alternativeName>
</protein>
<dbReference type="GO" id="GO:0050661">
    <property type="term" value="F:NADP binding"/>
    <property type="evidence" value="ECO:0007669"/>
    <property type="project" value="TreeGrafter"/>
</dbReference>
<dbReference type="GO" id="GO:0008677">
    <property type="term" value="F:2-dehydropantoate 2-reductase activity"/>
    <property type="evidence" value="ECO:0007669"/>
    <property type="project" value="UniProtKB-EC"/>
</dbReference>
<dbReference type="InterPro" id="IPR013328">
    <property type="entry name" value="6PGD_dom2"/>
</dbReference>
<evidence type="ECO:0000256" key="2">
    <source>
        <dbReference type="ARBA" id="ARBA00007870"/>
    </source>
</evidence>
<dbReference type="Gene3D" id="1.10.1040.10">
    <property type="entry name" value="N-(1-d-carboxylethyl)-l-norvaline Dehydrogenase, domain 2"/>
    <property type="match status" value="1"/>
</dbReference>
<comment type="similarity">
    <text evidence="2 9">Belongs to the ketopantoate reductase family.</text>
</comment>
<evidence type="ECO:0000259" key="11">
    <source>
        <dbReference type="Pfam" id="PF08546"/>
    </source>
</evidence>
<keyword evidence="6 9" id="KW-0560">Oxidoreductase</keyword>
<evidence type="ECO:0000259" key="10">
    <source>
        <dbReference type="Pfam" id="PF02558"/>
    </source>
</evidence>
<dbReference type="Proteomes" id="UP000268094">
    <property type="component" value="Unassembled WGS sequence"/>
</dbReference>